<dbReference type="Proteomes" id="UP000694390">
    <property type="component" value="Chromosome 9"/>
</dbReference>
<organism evidence="1 2">
    <name type="scientific">Gopherus evgoodei</name>
    <name type="common">Goodes thornscrub tortoise</name>
    <dbReference type="NCBI Taxonomy" id="1825980"/>
    <lineage>
        <taxon>Eukaryota</taxon>
        <taxon>Metazoa</taxon>
        <taxon>Chordata</taxon>
        <taxon>Craniata</taxon>
        <taxon>Vertebrata</taxon>
        <taxon>Euteleostomi</taxon>
        <taxon>Archelosauria</taxon>
        <taxon>Testudinata</taxon>
        <taxon>Testudines</taxon>
        <taxon>Cryptodira</taxon>
        <taxon>Durocryptodira</taxon>
        <taxon>Testudinoidea</taxon>
        <taxon>Testudinidae</taxon>
        <taxon>Gopherus</taxon>
    </lineage>
</organism>
<proteinExistence type="predicted"/>
<evidence type="ECO:0000313" key="1">
    <source>
        <dbReference type="Ensembl" id="ENSGEVP00005024088.1"/>
    </source>
</evidence>
<reference evidence="1" key="1">
    <citation type="submission" date="2019-06" db="EMBL/GenBank/DDBJ databases">
        <title>G10K-VGP Goodes thornscrub tortoise genome, primary haplotype.</title>
        <authorList>
            <person name="Murphy B."/>
            <person name="Edwards T."/>
            <person name="Rhie A."/>
            <person name="Koren S."/>
            <person name="Phillippy A."/>
            <person name="Fedrigo O."/>
            <person name="Haase B."/>
            <person name="Mountcastle J."/>
            <person name="Lewin H."/>
            <person name="Damas J."/>
            <person name="Howe K."/>
            <person name="Formenti G."/>
            <person name="Myers G."/>
            <person name="Durbin R."/>
            <person name="Jarvis E.D."/>
        </authorList>
    </citation>
    <scope>NUCLEOTIDE SEQUENCE [LARGE SCALE GENOMIC DNA]</scope>
</reference>
<reference evidence="1" key="3">
    <citation type="submission" date="2025-09" db="UniProtKB">
        <authorList>
            <consortium name="Ensembl"/>
        </authorList>
    </citation>
    <scope>IDENTIFICATION</scope>
</reference>
<dbReference type="Ensembl" id="ENSGEVT00005025326.1">
    <property type="protein sequence ID" value="ENSGEVP00005024088.1"/>
    <property type="gene ID" value="ENSGEVG00005017088.1"/>
</dbReference>
<protein>
    <submittedName>
        <fullName evidence="1">Uncharacterized protein</fullName>
    </submittedName>
</protein>
<keyword evidence="2" id="KW-1185">Reference proteome</keyword>
<dbReference type="OrthoDB" id="10274082at2759"/>
<name>A0A8C4YE83_9SAUR</name>
<accession>A0A8C4YE83</accession>
<dbReference type="AlphaFoldDB" id="A0A8C4YE83"/>
<dbReference type="GeneTree" id="ENSGT00950000185941"/>
<sequence length="51" mass="5566">PLPGKRCWSLSPLIELLIKNFSIPLACVSQPPTSLQLLYRTWGGPSLCGRG</sequence>
<reference evidence="1" key="2">
    <citation type="submission" date="2025-08" db="UniProtKB">
        <authorList>
            <consortium name="Ensembl"/>
        </authorList>
    </citation>
    <scope>IDENTIFICATION</scope>
</reference>
<evidence type="ECO:0000313" key="2">
    <source>
        <dbReference type="Proteomes" id="UP000694390"/>
    </source>
</evidence>